<feature type="region of interest" description="Disordered" evidence="1">
    <location>
        <begin position="336"/>
        <end position="359"/>
    </location>
</feature>
<feature type="region of interest" description="Disordered" evidence="1">
    <location>
        <begin position="1"/>
        <end position="82"/>
    </location>
</feature>
<sequence length="558" mass="59039">MLSGHPTRLGQVHARDPRQDDRPRDLPRGPRRPRTSPSEDDEGLDDAVLLGLHEPEPLENVVEGEGVGRHERRVEPAGPDEGEQSLHTVVAAGAQAGVDRLVGHPHAEGVERHGKGVGVLAVVADVRDATARLRDSDAGLPCLRESERLDGRVDPLAARRLLDLLDGVALGEVDDVGRAERAGQLLPLRDRLDGEDAGGTEEGGADRRAQADGALGEDGDGVPEPQVAVLGPHETGREHVAGVDGRLAAHRVGDRGEVGHGIRHREVLRHVAVDLPRVLVAAERSAALAGEPGLAVPATEARGDGVDGHPLPLGEAGDVGADGVHEPEGLVAERAAGRHGKRPGDRVGVRGADERVGRPHDDVVRPRLRDRLLRDAGLPDLGHDECSHRAHGRLLRLHDDSSHLRDEEASMSGARASPTWPSWARRGVGGAEAPIGWQSARVAGRVDRLEVVQRPRSGGRPPGCAGVGGSAGNPVGCGSVDRHTGCPVRDRRPSRLGVDDRPRIRTEQRDVDPHTGVIGFDIGRLVRGSGSRRHGHLVNAPCKPIGANSKRTDFALAA</sequence>
<name>A0A077LVT0_9MICO</name>
<evidence type="ECO:0000256" key="1">
    <source>
        <dbReference type="SAM" id="MobiDB-lite"/>
    </source>
</evidence>
<feature type="compositionally biased region" description="Basic and acidic residues" evidence="1">
    <location>
        <begin position="66"/>
        <end position="75"/>
    </location>
</feature>
<keyword evidence="3" id="KW-1185">Reference proteome</keyword>
<proteinExistence type="predicted"/>
<dbReference type="AlphaFoldDB" id="A0A077LVT0"/>
<feature type="compositionally biased region" description="Basic and acidic residues" evidence="1">
    <location>
        <begin position="342"/>
        <end position="359"/>
    </location>
</feature>
<protein>
    <submittedName>
        <fullName evidence="2">Uncharacterized protein</fullName>
    </submittedName>
</protein>
<evidence type="ECO:0000313" key="3">
    <source>
        <dbReference type="Proteomes" id="UP000035721"/>
    </source>
</evidence>
<evidence type="ECO:0000313" key="2">
    <source>
        <dbReference type="EMBL" id="CCH77796.1"/>
    </source>
</evidence>
<feature type="compositionally biased region" description="Basic and acidic residues" evidence="1">
    <location>
        <begin position="13"/>
        <end position="28"/>
    </location>
</feature>
<organism evidence="2 3">
    <name type="scientific">Nostocoides japonicum T1-X7</name>
    <dbReference type="NCBI Taxonomy" id="1194083"/>
    <lineage>
        <taxon>Bacteria</taxon>
        <taxon>Bacillati</taxon>
        <taxon>Actinomycetota</taxon>
        <taxon>Actinomycetes</taxon>
        <taxon>Micrococcales</taxon>
        <taxon>Intrasporangiaceae</taxon>
        <taxon>Nostocoides</taxon>
    </lineage>
</organism>
<reference evidence="2 3" key="1">
    <citation type="journal article" date="2013" name="ISME J.">
        <title>A metabolic model for members of the genus Tetrasphaera involved in enhanced biological phosphorus removal.</title>
        <authorList>
            <person name="Kristiansen R."/>
            <person name="Nguyen H.T.T."/>
            <person name="Saunders A.M."/>
            <person name="Nielsen J.L."/>
            <person name="Wimmer R."/>
            <person name="Le V.Q."/>
            <person name="McIlroy S.J."/>
            <person name="Petrovski S."/>
            <person name="Seviour R.J."/>
            <person name="Calteau A."/>
            <person name="Nielsen K.L."/>
            <person name="Nielsen P.H."/>
        </authorList>
    </citation>
    <scope>NUCLEOTIDE SEQUENCE [LARGE SCALE GENOMIC DNA]</scope>
    <source>
        <strain evidence="2 3">T1-X7</strain>
    </source>
</reference>
<gene>
    <name evidence="2" type="ORF">BN12_2240006</name>
</gene>
<comment type="caution">
    <text evidence="2">The sequence shown here is derived from an EMBL/GenBank/DDBJ whole genome shotgun (WGS) entry which is preliminary data.</text>
</comment>
<accession>A0A077LVT0</accession>
<dbReference type="Proteomes" id="UP000035721">
    <property type="component" value="Unassembled WGS sequence"/>
</dbReference>
<feature type="region of interest" description="Disordered" evidence="1">
    <location>
        <begin position="187"/>
        <end position="227"/>
    </location>
</feature>
<dbReference type="EMBL" id="CAJB01000140">
    <property type="protein sequence ID" value="CCH77796.1"/>
    <property type="molecule type" value="Genomic_DNA"/>
</dbReference>